<sequence>MDGESFDIEEFRVDPDDFQKDDTRSTISSGYGCVSFMVQKTTKIPCAVKRTNESLLGVDMKRSFTREIETLGKCQHPAIVPFIGFAEKNNFGYIYLVEMKNGSLQTILEKARKGKRISGFDQTTKYIVSYGIACSMKYLHSLNRIHRDLKAGNVLLDEQLRPFLTDFGTAKEIDKSIPINQTLSATTPVIMAPEFIDDPSTFSNSLPIDVYSYGITLYELWTEMLPFPHLKGLFQIYTAVTNGDRPKIPTSLSPNWAKLIEKCWSHNPDNRPTFHEIVEMLESDEYLTSDINKDEVAKYRRFLEESSLNRSWVVSGVRVTARKTKYEDTQDVENPVLTKMRQDADNGDIEARFNYVIAQFGGDYGNPNHKEALKYALPYINRQNATDKKFVVDTAIIEFYAGKCYSLFEKYTEAQKLLKRAVNHGNAEAAFYLAELIFDGKVESRSSSELEMLYKRAADNGVAEAIKKYAYMTYYGTFNGRPDKQKAIEYFHKGSDLGDSELMYIWAIRNEYGRNIEKNVKEAMRLMKLSADNGYTPAMVDYGIHLLNGINVEKNEDEAKARFEAAAINEDSLGELYYSVMLSHDGDTESASKYLTGCLNTNEVPEAWSVYGRQLVEEGNDQDALPSLYYAAQNGSINAFLCLGELCEKNPSMGDANFFFEAASNFCHCLDEKGFFTPISYKVYHCYGCNIDICEGCAKHCHQGHNVDYVQELSGFTCACGKNGFKDHCSGEYVGESTGYQHLYQCETCCMKSDQEFICKSCAEKCHKGHQIIDCGVQRNFCSCGMKQIPHNFKCRLLDFNDMKRPYQHCSIDKKSSNIRQRWFQCISCGLYGSEDTGVCKACSVICHSDHIVLDLGVKEKCCCCHNTGCSFQDKS</sequence>
<evidence type="ECO:0000256" key="1">
    <source>
        <dbReference type="ARBA" id="ARBA00022723"/>
    </source>
</evidence>
<keyword evidence="6" id="KW-1185">Reference proteome</keyword>
<dbReference type="CDD" id="cd19671">
    <property type="entry name" value="UBR-box_UBR4_5_6_7"/>
    <property type="match status" value="1"/>
</dbReference>
<dbReference type="Pfam" id="PF07714">
    <property type="entry name" value="PK_Tyr_Ser-Thr"/>
    <property type="match status" value="1"/>
</dbReference>
<dbReference type="InterPro" id="IPR011990">
    <property type="entry name" value="TPR-like_helical_dom_sf"/>
</dbReference>
<dbReference type="PANTHER" id="PTHR44329:SF214">
    <property type="entry name" value="PROTEIN KINASE DOMAIN-CONTAINING PROTEIN"/>
    <property type="match status" value="1"/>
</dbReference>
<protein>
    <recommendedName>
        <fullName evidence="4">Protein kinase domain-containing protein</fullName>
    </recommendedName>
</protein>
<dbReference type="InterPro" id="IPR000719">
    <property type="entry name" value="Prot_kinase_dom"/>
</dbReference>
<dbReference type="InterPro" id="IPR003126">
    <property type="entry name" value="Znf_UBR"/>
</dbReference>
<dbReference type="EMBL" id="JAPFFF010000002">
    <property type="protein sequence ID" value="KAK8895720.1"/>
    <property type="molecule type" value="Genomic_DNA"/>
</dbReference>
<dbReference type="InterPro" id="IPR006597">
    <property type="entry name" value="Sel1-like"/>
</dbReference>
<keyword evidence="2" id="KW-0863">Zinc-finger</keyword>
<accession>A0ABR2KXA7</accession>
<dbReference type="SUPFAM" id="SSF56112">
    <property type="entry name" value="Protein kinase-like (PK-like)"/>
    <property type="match status" value="1"/>
</dbReference>
<dbReference type="InterPro" id="IPR001245">
    <property type="entry name" value="Ser-Thr/Tyr_kinase_cat_dom"/>
</dbReference>
<dbReference type="SMART" id="SM00671">
    <property type="entry name" value="SEL1"/>
    <property type="match status" value="5"/>
</dbReference>
<evidence type="ECO:0000259" key="4">
    <source>
        <dbReference type="PROSITE" id="PS50011"/>
    </source>
</evidence>
<evidence type="ECO:0000256" key="3">
    <source>
        <dbReference type="ARBA" id="ARBA00022833"/>
    </source>
</evidence>
<evidence type="ECO:0000313" key="6">
    <source>
        <dbReference type="Proteomes" id="UP001470230"/>
    </source>
</evidence>
<proteinExistence type="predicted"/>
<name>A0ABR2KXA7_9EUKA</name>
<reference evidence="5 6" key="1">
    <citation type="submission" date="2024-04" db="EMBL/GenBank/DDBJ databases">
        <title>Tritrichomonas musculus Genome.</title>
        <authorList>
            <person name="Alves-Ferreira E."/>
            <person name="Grigg M."/>
            <person name="Lorenzi H."/>
            <person name="Galac M."/>
        </authorList>
    </citation>
    <scope>NUCLEOTIDE SEQUENCE [LARGE SCALE GENOMIC DNA]</scope>
    <source>
        <strain evidence="5 6">EAF2021</strain>
    </source>
</reference>
<dbReference type="Gene3D" id="1.25.40.10">
    <property type="entry name" value="Tetratricopeptide repeat domain"/>
    <property type="match status" value="1"/>
</dbReference>
<dbReference type="InterPro" id="IPR011009">
    <property type="entry name" value="Kinase-like_dom_sf"/>
</dbReference>
<dbReference type="SUPFAM" id="SSF81901">
    <property type="entry name" value="HCP-like"/>
    <property type="match status" value="1"/>
</dbReference>
<dbReference type="Gene3D" id="1.10.510.10">
    <property type="entry name" value="Transferase(Phosphotransferase) domain 1"/>
    <property type="match status" value="1"/>
</dbReference>
<dbReference type="Pfam" id="PF08238">
    <property type="entry name" value="Sel1"/>
    <property type="match status" value="4"/>
</dbReference>
<dbReference type="PROSITE" id="PS50011">
    <property type="entry name" value="PROTEIN_KINASE_DOM"/>
    <property type="match status" value="1"/>
</dbReference>
<dbReference type="SMART" id="SM00220">
    <property type="entry name" value="S_TKc"/>
    <property type="match status" value="1"/>
</dbReference>
<feature type="domain" description="Protein kinase" evidence="4">
    <location>
        <begin position="20"/>
        <end position="287"/>
    </location>
</feature>
<organism evidence="5 6">
    <name type="scientific">Tritrichomonas musculus</name>
    <dbReference type="NCBI Taxonomy" id="1915356"/>
    <lineage>
        <taxon>Eukaryota</taxon>
        <taxon>Metamonada</taxon>
        <taxon>Parabasalia</taxon>
        <taxon>Tritrichomonadida</taxon>
        <taxon>Tritrichomonadidae</taxon>
        <taxon>Tritrichomonas</taxon>
    </lineage>
</organism>
<evidence type="ECO:0000256" key="2">
    <source>
        <dbReference type="ARBA" id="ARBA00022771"/>
    </source>
</evidence>
<gene>
    <name evidence="5" type="ORF">M9Y10_013604</name>
</gene>
<comment type="caution">
    <text evidence="5">The sequence shown here is derived from an EMBL/GenBank/DDBJ whole genome shotgun (WGS) entry which is preliminary data.</text>
</comment>
<keyword evidence="1" id="KW-0479">Metal-binding</keyword>
<evidence type="ECO:0000313" key="5">
    <source>
        <dbReference type="EMBL" id="KAK8895720.1"/>
    </source>
</evidence>
<dbReference type="PANTHER" id="PTHR44329">
    <property type="entry name" value="SERINE/THREONINE-PROTEIN KINASE TNNI3K-RELATED"/>
    <property type="match status" value="1"/>
</dbReference>
<dbReference type="Proteomes" id="UP001470230">
    <property type="component" value="Unassembled WGS sequence"/>
</dbReference>
<keyword evidence="3" id="KW-0862">Zinc</keyword>
<dbReference type="SMART" id="SM00396">
    <property type="entry name" value="ZnF_UBR1"/>
    <property type="match status" value="1"/>
</dbReference>
<dbReference type="InterPro" id="IPR051681">
    <property type="entry name" value="Ser/Thr_Kinases-Pseudokinases"/>
</dbReference>
<dbReference type="PRINTS" id="PR00109">
    <property type="entry name" value="TYRKINASE"/>
</dbReference>